<dbReference type="AlphaFoldDB" id="A0A940DH03"/>
<comment type="caution">
    <text evidence="9">The sequence shown here is derived from an EMBL/GenBank/DDBJ whole genome shotgun (WGS) entry which is preliminary data.</text>
</comment>
<evidence type="ECO:0000313" key="9">
    <source>
        <dbReference type="EMBL" id="MBO8407501.1"/>
    </source>
</evidence>
<dbReference type="InterPro" id="IPR029351">
    <property type="entry name" value="GAD_dom"/>
</dbReference>
<dbReference type="InterPro" id="IPR004115">
    <property type="entry name" value="GAD-like_sf"/>
</dbReference>
<dbReference type="GO" id="GO:0003676">
    <property type="term" value="F:nucleic acid binding"/>
    <property type="evidence" value="ECO:0007669"/>
    <property type="project" value="InterPro"/>
</dbReference>
<evidence type="ECO:0000256" key="5">
    <source>
        <dbReference type="ARBA" id="ARBA00022917"/>
    </source>
</evidence>
<keyword evidence="4 7" id="KW-0067">ATP-binding</keyword>
<evidence type="ECO:0000256" key="7">
    <source>
        <dbReference type="HAMAP-Rule" id="MF_00044"/>
    </source>
</evidence>
<name>A0A940DH03_9PROT</name>
<feature type="binding site" evidence="7">
    <location>
        <position position="177"/>
    </location>
    <ligand>
        <name>L-aspartate</name>
        <dbReference type="ChEBI" id="CHEBI:29991"/>
    </ligand>
</feature>
<dbReference type="InterPro" id="IPR047089">
    <property type="entry name" value="Asp-tRNA-ligase_1_N"/>
</dbReference>
<dbReference type="InterPro" id="IPR012340">
    <property type="entry name" value="NA-bd_OB-fold"/>
</dbReference>
<reference evidence="9" key="2">
    <citation type="journal article" date="2021" name="PeerJ">
        <title>Extensive microbial diversity within the chicken gut microbiome revealed by metagenomics and culture.</title>
        <authorList>
            <person name="Gilroy R."/>
            <person name="Ravi A."/>
            <person name="Getino M."/>
            <person name="Pursley I."/>
            <person name="Horton D.L."/>
            <person name="Alikhan N.F."/>
            <person name="Baker D."/>
            <person name="Gharbi K."/>
            <person name="Hall N."/>
            <person name="Watson M."/>
            <person name="Adriaenssens E.M."/>
            <person name="Foster-Nyarko E."/>
            <person name="Jarju S."/>
            <person name="Secka A."/>
            <person name="Antonio M."/>
            <person name="Oren A."/>
            <person name="Chaudhuri R.R."/>
            <person name="La Ragione R."/>
            <person name="Hildebrand F."/>
            <person name="Pallen M.J."/>
        </authorList>
    </citation>
    <scope>NUCLEOTIDE SEQUENCE</scope>
    <source>
        <strain evidence="9">B1-16210</strain>
    </source>
</reference>
<feature type="binding site" evidence="7">
    <location>
        <position position="491"/>
    </location>
    <ligand>
        <name>L-aspartate</name>
        <dbReference type="ChEBI" id="CHEBI:29991"/>
    </ligand>
</feature>
<dbReference type="SUPFAM" id="SSF55681">
    <property type="entry name" value="Class II aaRS and biotin synthetases"/>
    <property type="match status" value="1"/>
</dbReference>
<comment type="subunit">
    <text evidence="7">Homodimer.</text>
</comment>
<protein>
    <recommendedName>
        <fullName evidence="7">Aspartate--tRNA(Asp/Asn) ligase</fullName>
        <ecNumber evidence="7">6.1.1.23</ecNumber>
    </recommendedName>
    <alternativeName>
        <fullName evidence="7">Aspartyl-tRNA synthetase</fullName>
        <shortName evidence="7">AspRS</shortName>
    </alternativeName>
    <alternativeName>
        <fullName evidence="7">Non-discriminating aspartyl-tRNA synthetase</fullName>
        <shortName evidence="7">ND-AspRS</shortName>
    </alternativeName>
</protein>
<feature type="binding site" evidence="7">
    <location>
        <begin position="536"/>
        <end position="539"/>
    </location>
    <ligand>
        <name>ATP</name>
        <dbReference type="ChEBI" id="CHEBI:30616"/>
    </ligand>
</feature>
<dbReference type="HAMAP" id="MF_00044">
    <property type="entry name" value="Asp_tRNA_synth_type1"/>
    <property type="match status" value="1"/>
</dbReference>
<keyword evidence="3 7" id="KW-0547">Nucleotide-binding</keyword>
<organism evidence="9 10">
    <name type="scientific">Candidatus Enterousia excrementavium</name>
    <dbReference type="NCBI Taxonomy" id="2840789"/>
    <lineage>
        <taxon>Bacteria</taxon>
        <taxon>Pseudomonadati</taxon>
        <taxon>Pseudomonadota</taxon>
        <taxon>Alphaproteobacteria</taxon>
        <taxon>Candidatus Enterousia</taxon>
    </lineage>
</organism>
<sequence>MLSLKSKYRTHTCGELNKSNVGETITLSGWVHRKRDHGALLFVDLRDNYGITQCVFDGGNAEMERVRPESVIQITGTVVARTADAVNDKIPTGEIEVHVTDWKVLTNSEVLPFQVFGDDDSVAEDLRLKYRYIDLRRESLHNNILMRNRMIKFIRDKMWEMGFSEFQTPILTASSPEGARDFIVPSRNHHGMFYALPQAPQQFKQLLQISGFDRYFQIAPCFRDEDLRSDRLLEFYQLDLEMSFVDLCDIQAVGDTLMPQIIREFVPGAKICPDIPHISFEEAMLKYGTDKPDLRNPIVIADVTEIFRESDFGIFANAIENGAVVRAIPAPNSADKPRSWFDKLGDYAVKELGLGGLGYIVFAAEAKGPVAKKLDADRIAKLHEIAGDDSSLFFICDAPENAAKAAGKLRIKLGEDLGLIDEKEFRLCWIEEFPFFEADEESPTGLAFTHNPFSYPMATLEELKTKDPLSIKAAQFDMVLNGAEICSGGLRNFNPDVMLRCFEITGYDDETVKQKFGGMYTAFQYGAPPHGGCAFGLDRLVQIMLGEPNLRSVVAFPTNQRGQDLMMGAPGPVTEMQLREDHIQVRKKG</sequence>
<comment type="similarity">
    <text evidence="1 7">Belongs to the class-II aminoacyl-tRNA synthetase family. Type 1 subfamily.</text>
</comment>
<dbReference type="CDD" id="cd04317">
    <property type="entry name" value="EcAspRS_like_N"/>
    <property type="match status" value="1"/>
</dbReference>
<dbReference type="EC" id="6.1.1.23" evidence="7"/>
<dbReference type="Gene3D" id="3.30.1360.30">
    <property type="entry name" value="GAD-like domain"/>
    <property type="match status" value="1"/>
</dbReference>
<dbReference type="PANTHER" id="PTHR22594:SF5">
    <property type="entry name" value="ASPARTATE--TRNA LIGASE, MITOCHONDRIAL"/>
    <property type="match status" value="1"/>
</dbReference>
<dbReference type="InterPro" id="IPR004365">
    <property type="entry name" value="NA-bd_OB_tRNA"/>
</dbReference>
<keyword evidence="7" id="KW-0963">Cytoplasm</keyword>
<keyword evidence="6 7" id="KW-0030">Aminoacyl-tRNA synthetase</keyword>
<dbReference type="SUPFAM" id="SSF55261">
    <property type="entry name" value="GAD domain-like"/>
    <property type="match status" value="1"/>
</dbReference>
<evidence type="ECO:0000256" key="2">
    <source>
        <dbReference type="ARBA" id="ARBA00022598"/>
    </source>
</evidence>
<feature type="binding site" evidence="7">
    <location>
        <position position="450"/>
    </location>
    <ligand>
        <name>L-aspartate</name>
        <dbReference type="ChEBI" id="CHEBI:29991"/>
    </ligand>
</feature>
<feature type="binding site" evidence="7">
    <location>
        <position position="484"/>
    </location>
    <ligand>
        <name>ATP</name>
        <dbReference type="ChEBI" id="CHEBI:30616"/>
    </ligand>
</feature>
<accession>A0A940DH03</accession>
<keyword evidence="2 7" id="KW-0436">Ligase</keyword>
<feature type="domain" description="Aminoacyl-transfer RNA synthetases class-II family profile" evidence="8">
    <location>
        <begin position="146"/>
        <end position="557"/>
    </location>
</feature>
<evidence type="ECO:0000256" key="3">
    <source>
        <dbReference type="ARBA" id="ARBA00022741"/>
    </source>
</evidence>
<dbReference type="EMBL" id="JADINE010000042">
    <property type="protein sequence ID" value="MBO8407501.1"/>
    <property type="molecule type" value="Genomic_DNA"/>
</dbReference>
<dbReference type="GO" id="GO:0050560">
    <property type="term" value="F:aspartate-tRNA(Asn) ligase activity"/>
    <property type="evidence" value="ECO:0007669"/>
    <property type="project" value="UniProtKB-EC"/>
</dbReference>
<dbReference type="PROSITE" id="PS50862">
    <property type="entry name" value="AA_TRNA_LIGASE_II"/>
    <property type="match status" value="1"/>
</dbReference>
<dbReference type="Pfam" id="PF01336">
    <property type="entry name" value="tRNA_anti-codon"/>
    <property type="match status" value="1"/>
</dbReference>
<dbReference type="GO" id="GO:0004815">
    <property type="term" value="F:aspartate-tRNA ligase activity"/>
    <property type="evidence" value="ECO:0007669"/>
    <property type="project" value="UniProtKB-UniRule"/>
</dbReference>
<dbReference type="InterPro" id="IPR004364">
    <property type="entry name" value="Aa-tRNA-synt_II"/>
</dbReference>
<feature type="binding site" evidence="7">
    <location>
        <begin position="223"/>
        <end position="225"/>
    </location>
    <ligand>
        <name>ATP</name>
        <dbReference type="ChEBI" id="CHEBI:30616"/>
    </ligand>
</feature>
<reference evidence="9" key="1">
    <citation type="submission" date="2020-10" db="EMBL/GenBank/DDBJ databases">
        <authorList>
            <person name="Gilroy R."/>
        </authorList>
    </citation>
    <scope>NUCLEOTIDE SEQUENCE</scope>
    <source>
        <strain evidence="9">B1-16210</strain>
    </source>
</reference>
<evidence type="ECO:0000313" key="10">
    <source>
        <dbReference type="Proteomes" id="UP000721442"/>
    </source>
</evidence>
<dbReference type="GO" id="GO:0005524">
    <property type="term" value="F:ATP binding"/>
    <property type="evidence" value="ECO:0007669"/>
    <property type="project" value="UniProtKB-UniRule"/>
</dbReference>
<comment type="subcellular location">
    <subcellularLocation>
        <location evidence="7">Cytoplasm</location>
    </subcellularLocation>
</comment>
<comment type="caution">
    <text evidence="7">Lacks conserved residue(s) required for the propagation of feature annotation.</text>
</comment>
<dbReference type="InterPro" id="IPR004524">
    <property type="entry name" value="Asp-tRNA-ligase_1"/>
</dbReference>
<keyword evidence="5 7" id="KW-0648">Protein biosynthesis</keyword>
<dbReference type="NCBIfam" id="NF001750">
    <property type="entry name" value="PRK00476.1"/>
    <property type="match status" value="1"/>
</dbReference>
<feature type="binding site" evidence="7">
    <location>
        <position position="223"/>
    </location>
    <ligand>
        <name>L-aspartate</name>
        <dbReference type="ChEBI" id="CHEBI:29991"/>
    </ligand>
</feature>
<dbReference type="PANTHER" id="PTHR22594">
    <property type="entry name" value="ASPARTYL/LYSYL-TRNA SYNTHETASE"/>
    <property type="match status" value="1"/>
</dbReference>
<dbReference type="InterPro" id="IPR002312">
    <property type="entry name" value="Asp/Asn-tRNA-synth_IIb"/>
</dbReference>
<dbReference type="InterPro" id="IPR006195">
    <property type="entry name" value="aa-tRNA-synth_II"/>
</dbReference>
<dbReference type="NCBIfam" id="TIGR00459">
    <property type="entry name" value="aspS_bact"/>
    <property type="match status" value="1"/>
</dbReference>
<dbReference type="Gene3D" id="3.30.930.10">
    <property type="entry name" value="Bira Bifunctional Protein, Domain 2"/>
    <property type="match status" value="1"/>
</dbReference>
<dbReference type="Gene3D" id="2.40.50.140">
    <property type="entry name" value="Nucleic acid-binding proteins"/>
    <property type="match status" value="1"/>
</dbReference>
<dbReference type="Pfam" id="PF02938">
    <property type="entry name" value="GAD"/>
    <property type="match status" value="1"/>
</dbReference>
<dbReference type="SUPFAM" id="SSF50249">
    <property type="entry name" value="Nucleic acid-binding proteins"/>
    <property type="match status" value="1"/>
</dbReference>
<comment type="function">
    <text evidence="7">Aspartyl-tRNA synthetase with relaxed tRNA specificity since it is able to aspartylate not only its cognate tRNA(Asp) but also tRNA(Asn). Reaction proceeds in two steps: L-aspartate is first activated by ATP to form Asp-AMP and then transferred to the acceptor end of tRNA(Asp/Asn).</text>
</comment>
<proteinExistence type="inferred from homology"/>
<gene>
    <name evidence="7 9" type="primary">aspS</name>
    <name evidence="9" type="ORF">IAC77_03530</name>
</gene>
<comment type="catalytic activity">
    <reaction evidence="7">
        <text>tRNA(Asx) + L-aspartate + ATP = L-aspartyl-tRNA(Asx) + AMP + diphosphate</text>
        <dbReference type="Rhea" id="RHEA:18349"/>
        <dbReference type="Rhea" id="RHEA-COMP:9710"/>
        <dbReference type="Rhea" id="RHEA-COMP:9711"/>
        <dbReference type="ChEBI" id="CHEBI:29991"/>
        <dbReference type="ChEBI" id="CHEBI:30616"/>
        <dbReference type="ChEBI" id="CHEBI:33019"/>
        <dbReference type="ChEBI" id="CHEBI:78442"/>
        <dbReference type="ChEBI" id="CHEBI:78516"/>
        <dbReference type="ChEBI" id="CHEBI:456215"/>
        <dbReference type="EC" id="6.1.1.23"/>
    </reaction>
</comment>
<evidence type="ECO:0000256" key="1">
    <source>
        <dbReference type="ARBA" id="ARBA00006303"/>
    </source>
</evidence>
<dbReference type="GO" id="GO:0006422">
    <property type="term" value="P:aspartyl-tRNA aminoacylation"/>
    <property type="evidence" value="ECO:0007669"/>
    <property type="project" value="UniProtKB-UniRule"/>
</dbReference>
<dbReference type="InterPro" id="IPR045864">
    <property type="entry name" value="aa-tRNA-synth_II/BPL/LPL"/>
</dbReference>
<dbReference type="Proteomes" id="UP000721442">
    <property type="component" value="Unassembled WGS sequence"/>
</dbReference>
<evidence type="ECO:0000256" key="6">
    <source>
        <dbReference type="ARBA" id="ARBA00023146"/>
    </source>
</evidence>
<dbReference type="Pfam" id="PF00152">
    <property type="entry name" value="tRNA-synt_2"/>
    <property type="match status" value="1"/>
</dbReference>
<feature type="site" description="Important for tRNA non-discrimination" evidence="7">
    <location>
        <position position="37"/>
    </location>
</feature>
<dbReference type="GO" id="GO:0005737">
    <property type="term" value="C:cytoplasm"/>
    <property type="evidence" value="ECO:0007669"/>
    <property type="project" value="UniProtKB-SubCell"/>
</dbReference>
<dbReference type="PRINTS" id="PR01042">
    <property type="entry name" value="TRNASYNTHASP"/>
</dbReference>
<feature type="region of interest" description="Aspartate" evidence="7">
    <location>
        <begin position="201"/>
        <end position="204"/>
    </location>
</feature>
<evidence type="ECO:0000256" key="4">
    <source>
        <dbReference type="ARBA" id="ARBA00022840"/>
    </source>
</evidence>
<evidence type="ECO:0000259" key="8">
    <source>
        <dbReference type="PROSITE" id="PS50862"/>
    </source>
</evidence>